<proteinExistence type="predicted"/>
<dbReference type="AlphaFoldDB" id="A0A819P1A3"/>
<feature type="domain" description="Catalase immune-responsive" evidence="1">
    <location>
        <begin position="2"/>
        <end position="50"/>
    </location>
</feature>
<dbReference type="Pfam" id="PF06628">
    <property type="entry name" value="Catalase-rel"/>
    <property type="match status" value="1"/>
</dbReference>
<evidence type="ECO:0000313" key="3">
    <source>
        <dbReference type="Proteomes" id="UP000663842"/>
    </source>
</evidence>
<dbReference type="GO" id="GO:0020037">
    <property type="term" value="F:heme binding"/>
    <property type="evidence" value="ECO:0007669"/>
    <property type="project" value="InterPro"/>
</dbReference>
<dbReference type="SUPFAM" id="SSF56634">
    <property type="entry name" value="Heme-dependent catalase-like"/>
    <property type="match status" value="1"/>
</dbReference>
<dbReference type="Proteomes" id="UP000663842">
    <property type="component" value="Unassembled WGS sequence"/>
</dbReference>
<organism evidence="2 3">
    <name type="scientific">Rotaria magnacalcarata</name>
    <dbReference type="NCBI Taxonomy" id="392030"/>
    <lineage>
        <taxon>Eukaryota</taxon>
        <taxon>Metazoa</taxon>
        <taxon>Spiralia</taxon>
        <taxon>Gnathifera</taxon>
        <taxon>Rotifera</taxon>
        <taxon>Eurotatoria</taxon>
        <taxon>Bdelloidea</taxon>
        <taxon>Philodinida</taxon>
        <taxon>Philodinidae</taxon>
        <taxon>Rotaria</taxon>
    </lineage>
</organism>
<reference evidence="2" key="1">
    <citation type="submission" date="2021-02" db="EMBL/GenBank/DDBJ databases">
        <authorList>
            <person name="Nowell W R."/>
        </authorList>
    </citation>
    <scope>NUCLEOTIDE SEQUENCE</scope>
</reference>
<dbReference type="Gene3D" id="2.40.180.10">
    <property type="entry name" value="Catalase core domain"/>
    <property type="match status" value="1"/>
</dbReference>
<gene>
    <name evidence="2" type="ORF">UXM345_LOCUS16458</name>
</gene>
<feature type="non-terminal residue" evidence="2">
    <location>
        <position position="1"/>
    </location>
</feature>
<name>A0A819P1A3_9BILA</name>
<comment type="caution">
    <text evidence="2">The sequence shown here is derived from an EMBL/GenBank/DDBJ whole genome shotgun (WGS) entry which is preliminary data.</text>
</comment>
<sequence>QVLDDRGRANVINNIAEHLQQCTDRDIIRRSIAIFANVDDELARRLAEKLNLDVPTKTPTASNIRSKY</sequence>
<evidence type="ECO:0000313" key="2">
    <source>
        <dbReference type="EMBL" id="CAF4005840.1"/>
    </source>
</evidence>
<dbReference type="InterPro" id="IPR020835">
    <property type="entry name" value="Catalase_sf"/>
</dbReference>
<dbReference type="InterPro" id="IPR010582">
    <property type="entry name" value="Catalase_immune_responsive"/>
</dbReference>
<accession>A0A819P1A3</accession>
<protein>
    <recommendedName>
        <fullName evidence="1">Catalase immune-responsive domain-containing protein</fullName>
    </recommendedName>
</protein>
<evidence type="ECO:0000259" key="1">
    <source>
        <dbReference type="Pfam" id="PF06628"/>
    </source>
</evidence>
<dbReference type="EMBL" id="CAJOBF010002047">
    <property type="protein sequence ID" value="CAF4005840.1"/>
    <property type="molecule type" value="Genomic_DNA"/>
</dbReference>